<keyword evidence="2" id="KW-0964">Secreted</keyword>
<name>A0AAD9IRD6_RIDPI</name>
<dbReference type="EMBL" id="JAODUO010006627">
    <property type="protein sequence ID" value="KAK2139173.1"/>
    <property type="molecule type" value="Genomic_DNA"/>
</dbReference>
<reference evidence="6" key="1">
    <citation type="journal article" date="2023" name="Mol. Biol. Evol.">
        <title>Third-Generation Sequencing Reveals the Adaptive Role of the Epigenome in Three Deep-Sea Polychaetes.</title>
        <authorList>
            <person name="Perez M."/>
            <person name="Aroh O."/>
            <person name="Sun Y."/>
            <person name="Lan Y."/>
            <person name="Juniper S.K."/>
            <person name="Young C.R."/>
            <person name="Angers B."/>
            <person name="Qian P.Y."/>
        </authorList>
    </citation>
    <scope>NUCLEOTIDE SEQUENCE</scope>
    <source>
        <strain evidence="6">R07B-5</strain>
    </source>
</reference>
<proteinExistence type="predicted"/>
<feature type="signal peptide" evidence="4">
    <location>
        <begin position="1"/>
        <end position="26"/>
    </location>
</feature>
<comment type="caution">
    <text evidence="6">The sequence shown here is derived from an EMBL/GenBank/DDBJ whole genome shotgun (WGS) entry which is preliminary data.</text>
</comment>
<accession>A0AAD9IRD6</accession>
<feature type="domain" description="Hemicentin-1-like von Willebrand factor A" evidence="5">
    <location>
        <begin position="53"/>
        <end position="102"/>
    </location>
</feature>
<dbReference type="AlphaFoldDB" id="A0AAD9IRD6"/>
<dbReference type="Proteomes" id="UP001209878">
    <property type="component" value="Unassembled WGS sequence"/>
</dbReference>
<dbReference type="InterPro" id="IPR056861">
    <property type="entry name" value="HMCN1-like_VWA"/>
</dbReference>
<keyword evidence="3 4" id="KW-0732">Signal</keyword>
<dbReference type="PANTHER" id="PTHR14905:SF7">
    <property type="entry name" value="VON WILLEBRAND FACTOR A DOMAIN-CONTAINING PROTEIN 7"/>
    <property type="match status" value="1"/>
</dbReference>
<evidence type="ECO:0000256" key="4">
    <source>
        <dbReference type="SAM" id="SignalP"/>
    </source>
</evidence>
<dbReference type="PANTHER" id="PTHR14905">
    <property type="entry name" value="NG37"/>
    <property type="match status" value="1"/>
</dbReference>
<evidence type="ECO:0000313" key="8">
    <source>
        <dbReference type="EMBL" id="KAK2165034.1"/>
    </source>
</evidence>
<sequence length="105" mass="11541">MGGAQRCRHMLPSVALVLLTLTLTSAQPPDSLYKNVRFHLNTDNIPIPQGAASLAFVFDITGSMYDDLVQVIEGAAKILATTLARREKPLYNYVLVPFHDPGKFV</sequence>
<feature type="chain" id="PRO_5042442513" description="Hemicentin-1-like von Willebrand factor A domain-containing protein" evidence="4">
    <location>
        <begin position="27"/>
        <end position="105"/>
    </location>
</feature>
<comment type="subcellular location">
    <subcellularLocation>
        <location evidence="1">Secreted</location>
    </subcellularLocation>
</comment>
<dbReference type="Pfam" id="PF25106">
    <property type="entry name" value="VWA_4"/>
    <property type="match status" value="1"/>
</dbReference>
<evidence type="ECO:0000313" key="9">
    <source>
        <dbReference type="Proteomes" id="UP001209878"/>
    </source>
</evidence>
<evidence type="ECO:0000256" key="3">
    <source>
        <dbReference type="ARBA" id="ARBA00022729"/>
    </source>
</evidence>
<evidence type="ECO:0000256" key="2">
    <source>
        <dbReference type="ARBA" id="ARBA00022525"/>
    </source>
</evidence>
<dbReference type="InterPro" id="IPR052577">
    <property type="entry name" value="VWA7"/>
</dbReference>
<evidence type="ECO:0000256" key="1">
    <source>
        <dbReference type="ARBA" id="ARBA00004613"/>
    </source>
</evidence>
<gene>
    <name evidence="8" type="ORF">NP493_1369g00000</name>
    <name evidence="7" type="ORF">NP493_6633g00000</name>
    <name evidence="6" type="ORF">NP493_6633g00001</name>
</gene>
<protein>
    <recommendedName>
        <fullName evidence="5">Hemicentin-1-like von Willebrand factor A domain-containing protein</fullName>
    </recommendedName>
</protein>
<evidence type="ECO:0000313" key="6">
    <source>
        <dbReference type="EMBL" id="KAK2139173.1"/>
    </source>
</evidence>
<evidence type="ECO:0000259" key="5">
    <source>
        <dbReference type="Pfam" id="PF25106"/>
    </source>
</evidence>
<organism evidence="6 9">
    <name type="scientific">Ridgeia piscesae</name>
    <name type="common">Tubeworm</name>
    <dbReference type="NCBI Taxonomy" id="27915"/>
    <lineage>
        <taxon>Eukaryota</taxon>
        <taxon>Metazoa</taxon>
        <taxon>Spiralia</taxon>
        <taxon>Lophotrochozoa</taxon>
        <taxon>Annelida</taxon>
        <taxon>Polychaeta</taxon>
        <taxon>Sedentaria</taxon>
        <taxon>Canalipalpata</taxon>
        <taxon>Sabellida</taxon>
        <taxon>Siboglinidae</taxon>
        <taxon>Ridgeia</taxon>
    </lineage>
</organism>
<dbReference type="EMBL" id="JAODUO010001384">
    <property type="protein sequence ID" value="KAK2165034.1"/>
    <property type="molecule type" value="Genomic_DNA"/>
</dbReference>
<evidence type="ECO:0000313" key="7">
    <source>
        <dbReference type="EMBL" id="KAK2139174.1"/>
    </source>
</evidence>
<dbReference type="EMBL" id="JAODUO010006627">
    <property type="protein sequence ID" value="KAK2139174.1"/>
    <property type="molecule type" value="Genomic_DNA"/>
</dbReference>
<keyword evidence="9" id="KW-1185">Reference proteome</keyword>